<dbReference type="PANTHER" id="PTHR24025:SF23">
    <property type="entry name" value="NEURAL-CADHERIN"/>
    <property type="match status" value="1"/>
</dbReference>
<keyword evidence="5" id="KW-0130">Cell adhesion</keyword>
<dbReference type="InterPro" id="IPR050971">
    <property type="entry name" value="Cadherin-domain_protein"/>
</dbReference>
<dbReference type="FunFam" id="2.60.40.60:FF:000268">
    <property type="entry name" value="Cadherin related family member 4"/>
    <property type="match status" value="1"/>
</dbReference>
<dbReference type="PROSITE" id="PS00232">
    <property type="entry name" value="CADHERIN_1"/>
    <property type="match status" value="1"/>
</dbReference>
<dbReference type="GO" id="GO:0005886">
    <property type="term" value="C:plasma membrane"/>
    <property type="evidence" value="ECO:0000318"/>
    <property type="project" value="GO_Central"/>
</dbReference>
<name>G1KGD7_ANOCA</name>
<feature type="signal peptide" evidence="10">
    <location>
        <begin position="1"/>
        <end position="23"/>
    </location>
</feature>
<dbReference type="Gene3D" id="2.60.40.60">
    <property type="entry name" value="Cadherins"/>
    <property type="match status" value="4"/>
</dbReference>
<evidence type="ECO:0000256" key="6">
    <source>
        <dbReference type="ARBA" id="ARBA00022989"/>
    </source>
</evidence>
<dbReference type="Bgee" id="ENSACAG00000007315">
    <property type="expression patterns" value="Expressed in lung and 3 other cell types or tissues"/>
</dbReference>
<dbReference type="SMART" id="SM00112">
    <property type="entry name" value="CA"/>
    <property type="match status" value="3"/>
</dbReference>
<dbReference type="Proteomes" id="UP000001646">
    <property type="component" value="Chromosome 2"/>
</dbReference>
<evidence type="ECO:0000256" key="8">
    <source>
        <dbReference type="PROSITE-ProRule" id="PRU00043"/>
    </source>
</evidence>
<dbReference type="HOGENOM" id="CLU_382923_0_0_1"/>
<comment type="subcellular location">
    <subcellularLocation>
        <location evidence="1">Membrane</location>
    </subcellularLocation>
</comment>
<dbReference type="STRING" id="28377.ENSACAP00000007141"/>
<reference evidence="12" key="2">
    <citation type="submission" date="2025-08" db="UniProtKB">
        <authorList>
            <consortium name="Ensembl"/>
        </authorList>
    </citation>
    <scope>IDENTIFICATION</scope>
</reference>
<keyword evidence="2 9" id="KW-0812">Transmembrane</keyword>
<reference evidence="12" key="3">
    <citation type="submission" date="2025-09" db="UniProtKB">
        <authorList>
            <consortium name="Ensembl"/>
        </authorList>
    </citation>
    <scope>IDENTIFICATION</scope>
</reference>
<evidence type="ECO:0000256" key="10">
    <source>
        <dbReference type="SAM" id="SignalP"/>
    </source>
</evidence>
<dbReference type="InParanoid" id="G1KGD7"/>
<evidence type="ECO:0000256" key="2">
    <source>
        <dbReference type="ARBA" id="ARBA00022692"/>
    </source>
</evidence>
<evidence type="ECO:0000256" key="5">
    <source>
        <dbReference type="ARBA" id="ARBA00022889"/>
    </source>
</evidence>
<dbReference type="PROSITE" id="PS50268">
    <property type="entry name" value="CADHERIN_2"/>
    <property type="match status" value="3"/>
</dbReference>
<dbReference type="AlphaFoldDB" id="G1KGD7"/>
<feature type="transmembrane region" description="Helical" evidence="9">
    <location>
        <begin position="684"/>
        <end position="705"/>
    </location>
</feature>
<dbReference type="GO" id="GO:0005509">
    <property type="term" value="F:calcium ion binding"/>
    <property type="evidence" value="ECO:0007669"/>
    <property type="project" value="UniProtKB-UniRule"/>
</dbReference>
<keyword evidence="10" id="KW-0732">Signal</keyword>
<protein>
    <recommendedName>
        <fullName evidence="11">Cadherin domain-containing protein</fullName>
    </recommendedName>
</protein>
<dbReference type="InterPro" id="IPR002126">
    <property type="entry name" value="Cadherin-like_dom"/>
</dbReference>
<keyword evidence="4 8" id="KW-0106">Calcium</keyword>
<evidence type="ECO:0000256" key="9">
    <source>
        <dbReference type="SAM" id="Phobius"/>
    </source>
</evidence>
<feature type="domain" description="Cadherin" evidence="11">
    <location>
        <begin position="444"/>
        <end position="556"/>
    </location>
</feature>
<dbReference type="OrthoDB" id="9949162at2759"/>
<keyword evidence="13" id="KW-1185">Reference proteome</keyword>
<dbReference type="CDD" id="cd11304">
    <property type="entry name" value="Cadherin_repeat"/>
    <property type="match status" value="3"/>
</dbReference>
<evidence type="ECO:0000256" key="1">
    <source>
        <dbReference type="ARBA" id="ARBA00004370"/>
    </source>
</evidence>
<evidence type="ECO:0000256" key="7">
    <source>
        <dbReference type="ARBA" id="ARBA00023136"/>
    </source>
</evidence>
<evidence type="ECO:0000256" key="3">
    <source>
        <dbReference type="ARBA" id="ARBA00022737"/>
    </source>
</evidence>
<evidence type="ECO:0000256" key="4">
    <source>
        <dbReference type="ARBA" id="ARBA00022837"/>
    </source>
</evidence>
<keyword evidence="3" id="KW-0677">Repeat</keyword>
<sequence length="782" mass="85719">MGLGWPLSLLLVFATCVTDPATGAIVSGDIPGTVEVEDSTAPGTTVANFTVKCTNSSITPRVNQSVSPVTSFFNPPNILSPSIYQVSLSPSAALDAKQVNQYVLTYSAQCATEFDEYLLFIKVIPAKKLECNTLPADIAPLQVPEDITPGTLIYTPVLKRTGTSTLNYALENSSLPFQMSREGVHAPATGFSREQAGKIFSMVIVITSTDGISCHIPLSVQVMPVYHNQVNFTESSVAKTILESAGPLQEIIQVRANAENVGNLLYQIISPNTNYFTIIPDTGMIMNTYNLDLKRNPGLAETQLLVKAYNKLHPSDFATIMVNITVKQQNLEGPLCSPGVFVTGIPETFSIGSPLWSLSCSDRENGNSTLHYQMEDAQSPRYSFRMEGPNLLVNTTLDYDSEVMASLAFQYRAAILVSDSGSPPQTTRVPVLVTVSPVNEYSPQCLQRSFSVREDAGFGDIFGNASGIDRDYPFNNIEYNILGEETGSSTMFYIGRCTGLLHVLGPLDYEKVKAYHLAISLKDIDNGAEGPRSTLCNITINVQDVNDNPPVCDPSFYERSIYSTQAQSLSLVQLVCSDLDVTSELTYNIVGGNINGRFRMEGNRLFPNTFSYNPDGIFDPLTFKLLVEVTDSRSTPWFSTTAIVLVHVTPWTTTVPTTTTSTTTVPKEPIILHKTKEYWAPDPWFVVVITLTGVLLLSALGLLYWRLCWRKAPGIMSQPLLQNKANGLQRNYIVAEVPGKGKGANEVPSLVWHPLQFDGRAQDPVTGQYYLFDSSTGARRWV</sequence>
<dbReference type="GO" id="GO:0007156">
    <property type="term" value="P:homophilic cell adhesion via plasma membrane adhesion molecules"/>
    <property type="evidence" value="ECO:0007669"/>
    <property type="project" value="InterPro"/>
</dbReference>
<gene>
    <name evidence="12" type="primary">cdhr4</name>
</gene>
<dbReference type="PRINTS" id="PR00205">
    <property type="entry name" value="CADHERIN"/>
</dbReference>
<dbReference type="InterPro" id="IPR015919">
    <property type="entry name" value="Cadherin-like_sf"/>
</dbReference>
<dbReference type="eggNOG" id="KOG4289">
    <property type="taxonomic scope" value="Eukaryota"/>
</dbReference>
<organism evidence="12 13">
    <name type="scientific">Anolis carolinensis</name>
    <name type="common">Green anole</name>
    <name type="synonym">American chameleon</name>
    <dbReference type="NCBI Taxonomy" id="28377"/>
    <lineage>
        <taxon>Eukaryota</taxon>
        <taxon>Metazoa</taxon>
        <taxon>Chordata</taxon>
        <taxon>Craniata</taxon>
        <taxon>Vertebrata</taxon>
        <taxon>Euteleostomi</taxon>
        <taxon>Lepidosauria</taxon>
        <taxon>Squamata</taxon>
        <taxon>Bifurcata</taxon>
        <taxon>Unidentata</taxon>
        <taxon>Episquamata</taxon>
        <taxon>Toxicofera</taxon>
        <taxon>Iguania</taxon>
        <taxon>Dactyloidae</taxon>
        <taxon>Anolis</taxon>
    </lineage>
</organism>
<dbReference type="Pfam" id="PF00028">
    <property type="entry name" value="Cadherin"/>
    <property type="match status" value="1"/>
</dbReference>
<dbReference type="GO" id="GO:0007155">
    <property type="term" value="P:cell adhesion"/>
    <property type="evidence" value="ECO:0000318"/>
    <property type="project" value="GO_Central"/>
</dbReference>
<reference evidence="12 13" key="1">
    <citation type="submission" date="2009-12" db="EMBL/GenBank/DDBJ databases">
        <title>The Genome Sequence of Anolis carolinensis (Green Anole Lizard).</title>
        <authorList>
            <consortium name="The Genome Sequencing Platform"/>
            <person name="Di Palma F."/>
            <person name="Alfoldi J."/>
            <person name="Heiman D."/>
            <person name="Young S."/>
            <person name="Grabherr M."/>
            <person name="Johnson J."/>
            <person name="Lander E.S."/>
            <person name="Lindblad-Toh K."/>
        </authorList>
    </citation>
    <scope>NUCLEOTIDE SEQUENCE [LARGE SCALE GENOMIC DNA]</scope>
    <source>
        <strain evidence="12 13">JBL SC #1</strain>
    </source>
</reference>
<evidence type="ECO:0000259" key="11">
    <source>
        <dbReference type="PROSITE" id="PS50268"/>
    </source>
</evidence>
<dbReference type="PANTHER" id="PTHR24025">
    <property type="entry name" value="DESMOGLEIN FAMILY MEMBER"/>
    <property type="match status" value="1"/>
</dbReference>
<dbReference type="InterPro" id="IPR020894">
    <property type="entry name" value="Cadherin_CS"/>
</dbReference>
<proteinExistence type="predicted"/>
<keyword evidence="7 9" id="KW-0472">Membrane</keyword>
<evidence type="ECO:0000313" key="13">
    <source>
        <dbReference type="Proteomes" id="UP000001646"/>
    </source>
</evidence>
<dbReference type="SUPFAM" id="SSF49313">
    <property type="entry name" value="Cadherin-like"/>
    <property type="match status" value="4"/>
</dbReference>
<feature type="domain" description="Cadherin" evidence="11">
    <location>
        <begin position="337"/>
        <end position="445"/>
    </location>
</feature>
<feature type="chain" id="PRO_5033038718" description="Cadherin domain-containing protein" evidence="10">
    <location>
        <begin position="24"/>
        <end position="782"/>
    </location>
</feature>
<dbReference type="GeneTree" id="ENSGT00940000162824"/>
<evidence type="ECO:0000313" key="12">
    <source>
        <dbReference type="Ensembl" id="ENSACAP00000007141.4"/>
    </source>
</evidence>
<keyword evidence="6 9" id="KW-1133">Transmembrane helix</keyword>
<dbReference type="FunFam" id="2.60.40.60:FF:000300">
    <property type="entry name" value="Cadherin related family member 4"/>
    <property type="match status" value="1"/>
</dbReference>
<dbReference type="Ensembl" id="ENSACAT00000007296.4">
    <property type="protein sequence ID" value="ENSACAP00000007141.4"/>
    <property type="gene ID" value="ENSACAG00000007315.4"/>
</dbReference>
<feature type="domain" description="Cadherin" evidence="11">
    <location>
        <begin position="233"/>
        <end position="336"/>
    </location>
</feature>
<dbReference type="GO" id="GO:0050839">
    <property type="term" value="F:cell adhesion molecule binding"/>
    <property type="evidence" value="ECO:0000318"/>
    <property type="project" value="GO_Central"/>
</dbReference>
<accession>G1KGD7</accession>